<keyword evidence="6" id="KW-0560">Oxidoreductase</keyword>
<keyword evidence="11" id="KW-1185">Reference proteome</keyword>
<dbReference type="PhylomeDB" id="B6QJK8"/>
<dbReference type="GO" id="GO:0005506">
    <property type="term" value="F:iron ion binding"/>
    <property type="evidence" value="ECO:0007669"/>
    <property type="project" value="InterPro"/>
</dbReference>
<dbReference type="GO" id="GO:0020037">
    <property type="term" value="F:heme binding"/>
    <property type="evidence" value="ECO:0007669"/>
    <property type="project" value="InterPro"/>
</dbReference>
<dbReference type="InterPro" id="IPR002403">
    <property type="entry name" value="Cyt_P450_E_grp-IV"/>
</dbReference>
<reference evidence="11" key="1">
    <citation type="journal article" date="2015" name="Genome Announc.">
        <title>Genome sequence of the AIDS-associated pathogen Penicillium marneffei (ATCC18224) and its near taxonomic relative Talaromyces stipitatus (ATCC10500).</title>
        <authorList>
            <person name="Nierman W.C."/>
            <person name="Fedorova-Abrams N.D."/>
            <person name="Andrianopoulos A."/>
        </authorList>
    </citation>
    <scope>NUCLEOTIDE SEQUENCE [LARGE SCALE GENOMIC DNA]</scope>
    <source>
        <strain evidence="11">ATCC 18224 / CBS 334.59 / QM 7333</strain>
    </source>
</reference>
<keyword evidence="4 9" id="KW-0349">Heme</keyword>
<evidence type="ECO:0000256" key="8">
    <source>
        <dbReference type="ARBA" id="ARBA00023033"/>
    </source>
</evidence>
<evidence type="ECO:0000313" key="11">
    <source>
        <dbReference type="Proteomes" id="UP000001294"/>
    </source>
</evidence>
<dbReference type="VEuPathDB" id="FungiDB:PMAA_100700"/>
<dbReference type="PANTHER" id="PTHR24305">
    <property type="entry name" value="CYTOCHROME P450"/>
    <property type="match status" value="1"/>
</dbReference>
<organism evidence="10 11">
    <name type="scientific">Talaromyces marneffei (strain ATCC 18224 / CBS 334.59 / QM 7333)</name>
    <name type="common">Penicillium marneffei</name>
    <dbReference type="NCBI Taxonomy" id="441960"/>
    <lineage>
        <taxon>Eukaryota</taxon>
        <taxon>Fungi</taxon>
        <taxon>Dikarya</taxon>
        <taxon>Ascomycota</taxon>
        <taxon>Pezizomycotina</taxon>
        <taxon>Eurotiomycetes</taxon>
        <taxon>Eurotiomycetidae</taxon>
        <taxon>Eurotiales</taxon>
        <taxon>Trichocomaceae</taxon>
        <taxon>Talaromyces</taxon>
        <taxon>Talaromyces sect. Talaromyces</taxon>
    </lineage>
</organism>
<dbReference type="HOGENOM" id="CLU_1603310_0_0_1"/>
<keyword evidence="8" id="KW-0503">Monooxygenase</keyword>
<dbReference type="InterPro" id="IPR001128">
    <property type="entry name" value="Cyt_P450"/>
</dbReference>
<comment type="similarity">
    <text evidence="3">Belongs to the cytochrome P450 family.</text>
</comment>
<dbReference type="AlphaFoldDB" id="B6QJK8"/>
<gene>
    <name evidence="10" type="ORF">PMAA_100700</name>
</gene>
<dbReference type="Proteomes" id="UP000001294">
    <property type="component" value="Unassembled WGS sequence"/>
</dbReference>
<dbReference type="Pfam" id="PF00067">
    <property type="entry name" value="p450"/>
    <property type="match status" value="2"/>
</dbReference>
<evidence type="ECO:0000256" key="1">
    <source>
        <dbReference type="ARBA" id="ARBA00001971"/>
    </source>
</evidence>
<evidence type="ECO:0000256" key="9">
    <source>
        <dbReference type="PIRSR" id="PIRSR602403-1"/>
    </source>
</evidence>
<dbReference type="SUPFAM" id="SSF48264">
    <property type="entry name" value="Cytochrome P450"/>
    <property type="match status" value="1"/>
</dbReference>
<evidence type="ECO:0000256" key="7">
    <source>
        <dbReference type="ARBA" id="ARBA00023004"/>
    </source>
</evidence>
<dbReference type="PRINTS" id="PR00385">
    <property type="entry name" value="P450"/>
</dbReference>
<feature type="binding site" description="axial binding residue" evidence="9">
    <location>
        <position position="132"/>
    </location>
    <ligand>
        <name>heme</name>
        <dbReference type="ChEBI" id="CHEBI:30413"/>
    </ligand>
    <ligandPart>
        <name>Fe</name>
        <dbReference type="ChEBI" id="CHEBI:18248"/>
    </ligandPart>
</feature>
<dbReference type="GO" id="GO:0016705">
    <property type="term" value="F:oxidoreductase activity, acting on paired donors, with incorporation or reduction of molecular oxygen"/>
    <property type="evidence" value="ECO:0007669"/>
    <property type="project" value="InterPro"/>
</dbReference>
<dbReference type="Gene3D" id="1.10.630.10">
    <property type="entry name" value="Cytochrome P450"/>
    <property type="match status" value="2"/>
</dbReference>
<keyword evidence="7 9" id="KW-0408">Iron</keyword>
<evidence type="ECO:0000256" key="3">
    <source>
        <dbReference type="ARBA" id="ARBA00010617"/>
    </source>
</evidence>
<evidence type="ECO:0000256" key="6">
    <source>
        <dbReference type="ARBA" id="ARBA00023002"/>
    </source>
</evidence>
<dbReference type="EMBL" id="DS995902">
    <property type="protein sequence ID" value="EEA23482.1"/>
    <property type="molecule type" value="Genomic_DNA"/>
</dbReference>
<evidence type="ECO:0000256" key="4">
    <source>
        <dbReference type="ARBA" id="ARBA00022617"/>
    </source>
</evidence>
<dbReference type="InterPro" id="IPR050121">
    <property type="entry name" value="Cytochrome_P450_monoxygenase"/>
</dbReference>
<dbReference type="InterPro" id="IPR036396">
    <property type="entry name" value="Cyt_P450_sf"/>
</dbReference>
<evidence type="ECO:0000256" key="5">
    <source>
        <dbReference type="ARBA" id="ARBA00022723"/>
    </source>
</evidence>
<proteinExistence type="inferred from homology"/>
<dbReference type="PANTHER" id="PTHR24305:SF107">
    <property type="entry name" value="P450, PUTATIVE (EUROFUNG)-RELATED"/>
    <property type="match status" value="1"/>
</dbReference>
<name>B6QJK8_TALMQ</name>
<protein>
    <submittedName>
        <fullName evidence="10">Cytochrome P450, putative</fullName>
    </submittedName>
</protein>
<keyword evidence="5 9" id="KW-0479">Metal-binding</keyword>
<comment type="pathway">
    <text evidence="2">Secondary metabolite biosynthesis.</text>
</comment>
<dbReference type="PRINTS" id="PR00465">
    <property type="entry name" value="EP450IV"/>
</dbReference>
<evidence type="ECO:0000313" key="10">
    <source>
        <dbReference type="EMBL" id="EEA23482.1"/>
    </source>
</evidence>
<accession>B6QJK8</accession>
<dbReference type="GO" id="GO:0004497">
    <property type="term" value="F:monooxygenase activity"/>
    <property type="evidence" value="ECO:0007669"/>
    <property type="project" value="UniProtKB-KW"/>
</dbReference>
<comment type="cofactor">
    <cofactor evidence="1 9">
        <name>heme</name>
        <dbReference type="ChEBI" id="CHEBI:30413"/>
    </cofactor>
</comment>
<evidence type="ECO:0000256" key="2">
    <source>
        <dbReference type="ARBA" id="ARBA00005179"/>
    </source>
</evidence>
<sequence length="166" mass="19067">MSIGMLNHHDKRTVLDIVAKTWLSHNQTKSEEEKDAFVDSMLQNVKIFMLAGHDTTTAAICYAFELLAYHPGEPEKLRAEHGSTGGWSIHRDPKYWQRANDFIPERWLAPKGDSLYPVKNAWRPFEHGQMNCIGQGFALLVIKIALIMVVREFDIEIAWVEWDEAS</sequence>